<dbReference type="eggNOG" id="ENOG502SX98">
    <property type="taxonomic scope" value="Eukaryota"/>
</dbReference>
<accession>K1X566</accession>
<proteinExistence type="predicted"/>
<organism evidence="1 2">
    <name type="scientific">Marssonina brunnea f. sp. multigermtubi (strain MB_m1)</name>
    <name type="common">Marssonina leaf spot fungus</name>
    <dbReference type="NCBI Taxonomy" id="1072389"/>
    <lineage>
        <taxon>Eukaryota</taxon>
        <taxon>Fungi</taxon>
        <taxon>Dikarya</taxon>
        <taxon>Ascomycota</taxon>
        <taxon>Pezizomycotina</taxon>
        <taxon>Leotiomycetes</taxon>
        <taxon>Helotiales</taxon>
        <taxon>Drepanopezizaceae</taxon>
        <taxon>Drepanopeziza</taxon>
    </lineage>
</organism>
<dbReference type="InParanoid" id="K1X566"/>
<name>K1X566_MARBU</name>
<evidence type="ECO:0000313" key="1">
    <source>
        <dbReference type="EMBL" id="EKD20217.1"/>
    </source>
</evidence>
<dbReference type="GeneID" id="18758104"/>
<dbReference type="OrthoDB" id="5367448at2759"/>
<dbReference type="KEGG" id="mbe:MBM_02169"/>
<protein>
    <submittedName>
        <fullName evidence="1">Pal1-like protein</fullName>
    </submittedName>
</protein>
<reference evidence="1 2" key="1">
    <citation type="journal article" date="2012" name="BMC Genomics">
        <title>Sequencing the genome of Marssonina brunnea reveals fungus-poplar co-evolution.</title>
        <authorList>
            <person name="Zhu S."/>
            <person name="Cao Y.-Z."/>
            <person name="Jiang C."/>
            <person name="Tan B.-Y."/>
            <person name="Wang Z."/>
            <person name="Feng S."/>
            <person name="Zhang L."/>
            <person name="Su X.-H."/>
            <person name="Brejova B."/>
            <person name="Vinar T."/>
            <person name="Xu M."/>
            <person name="Wang M.-X."/>
            <person name="Zhang S.-G."/>
            <person name="Huang M.-R."/>
            <person name="Wu R."/>
            <person name="Zhou Y."/>
        </authorList>
    </citation>
    <scope>NUCLEOTIDE SEQUENCE [LARGE SCALE GENOMIC DNA]</scope>
    <source>
        <strain evidence="1 2">MB_m1</strain>
    </source>
</reference>
<dbReference type="Proteomes" id="UP000006753">
    <property type="component" value="Unassembled WGS sequence"/>
</dbReference>
<keyword evidence="2" id="KW-1185">Reference proteome</keyword>
<dbReference type="HOGENOM" id="CLU_1166443_0_0_1"/>
<dbReference type="EMBL" id="JH921430">
    <property type="protein sequence ID" value="EKD20217.1"/>
    <property type="molecule type" value="Genomic_DNA"/>
</dbReference>
<sequence>MSSISGTKMASSAMRTLAARTLHLKVYPTPETFAERREVLRVIERFGEVAMFKSHKYDPKTPVHNSFLSVYTWESSAQDLRNVSPVRYRLVAESTERTDNSDAETSKVFSLYASETNYNHNAFLVSPRQNPCHGPYGPLPKRSSYIAHTLKKTVPDSNWSEGLVDWDTEKSAYRVEEVLSPEEQKSLRYDPDGTPISNVWSAKREEVVKQRSKTPRLMGGLQPLWEERVEMERRLKLEQEAAASDAGPNA</sequence>
<dbReference type="OMA" id="VTMFRSL"/>
<dbReference type="AlphaFoldDB" id="K1X566"/>
<evidence type="ECO:0000313" key="2">
    <source>
        <dbReference type="Proteomes" id="UP000006753"/>
    </source>
</evidence>
<gene>
    <name evidence="1" type="ORF">MBM_02169</name>
</gene>